<organism evidence="2 3">
    <name type="scientific">Neoarthrinium moseri</name>
    <dbReference type="NCBI Taxonomy" id="1658444"/>
    <lineage>
        <taxon>Eukaryota</taxon>
        <taxon>Fungi</taxon>
        <taxon>Dikarya</taxon>
        <taxon>Ascomycota</taxon>
        <taxon>Pezizomycotina</taxon>
        <taxon>Sordariomycetes</taxon>
        <taxon>Xylariomycetidae</taxon>
        <taxon>Amphisphaeriales</taxon>
        <taxon>Apiosporaceae</taxon>
        <taxon>Neoarthrinium</taxon>
    </lineage>
</organism>
<reference evidence="2" key="1">
    <citation type="submission" date="2021-03" db="EMBL/GenBank/DDBJ databases">
        <title>Revisited historic fungal species revealed as producer of novel bioactive compounds through whole genome sequencing and comparative genomics.</title>
        <authorList>
            <person name="Vignolle G.A."/>
            <person name="Hochenegger N."/>
            <person name="Mach R.L."/>
            <person name="Mach-Aigner A.R."/>
            <person name="Javad Rahimi M."/>
            <person name="Salim K.A."/>
            <person name="Chan C.M."/>
            <person name="Lim L.B.L."/>
            <person name="Cai F."/>
            <person name="Druzhinina I.S."/>
            <person name="U'Ren J.M."/>
            <person name="Derntl C."/>
        </authorList>
    </citation>
    <scope>NUCLEOTIDE SEQUENCE</scope>
    <source>
        <strain evidence="2">TUCIM 5799</strain>
    </source>
</reference>
<proteinExistence type="predicted"/>
<evidence type="ECO:0000313" key="3">
    <source>
        <dbReference type="Proteomes" id="UP000829685"/>
    </source>
</evidence>
<dbReference type="EMBL" id="JAFIMR010000053">
    <property type="protein sequence ID" value="KAI1854420.1"/>
    <property type="molecule type" value="Genomic_DNA"/>
</dbReference>
<feature type="signal peptide" evidence="1">
    <location>
        <begin position="1"/>
        <end position="23"/>
    </location>
</feature>
<evidence type="ECO:0008006" key="4">
    <source>
        <dbReference type="Google" id="ProtNLM"/>
    </source>
</evidence>
<protein>
    <recommendedName>
        <fullName evidence="4">Secreted protein</fullName>
    </recommendedName>
</protein>
<feature type="chain" id="PRO_5040390065" description="Secreted protein" evidence="1">
    <location>
        <begin position="24"/>
        <end position="125"/>
    </location>
</feature>
<keyword evidence="1" id="KW-0732">Signal</keyword>
<keyword evidence="3" id="KW-1185">Reference proteome</keyword>
<evidence type="ECO:0000313" key="2">
    <source>
        <dbReference type="EMBL" id="KAI1854420.1"/>
    </source>
</evidence>
<dbReference type="AlphaFoldDB" id="A0A9P9WAP9"/>
<evidence type="ECO:0000256" key="1">
    <source>
        <dbReference type="SAM" id="SignalP"/>
    </source>
</evidence>
<accession>A0A9P9WAP9</accession>
<gene>
    <name evidence="2" type="ORF">JX265_012454</name>
</gene>
<comment type="caution">
    <text evidence="2">The sequence shown here is derived from an EMBL/GenBank/DDBJ whole genome shotgun (WGS) entry which is preliminary data.</text>
</comment>
<dbReference type="Proteomes" id="UP000829685">
    <property type="component" value="Unassembled WGS sequence"/>
</dbReference>
<name>A0A9P9WAP9_9PEZI</name>
<sequence>MKSATVLTTLGAILSFGAQTVVSTCYKSGDDLPDKAQAIAFITDACRGNNGMFTGAFGPLQTKSMCPNSHGVNILFEVQNLNGVGNYDLDDNECITRLGNEINACSRGGESIIASWRFRVDPGNC</sequence>